<feature type="non-terminal residue" evidence="1">
    <location>
        <position position="1"/>
    </location>
</feature>
<dbReference type="AlphaFoldDB" id="A0AA35KE93"/>
<dbReference type="EMBL" id="OX395130">
    <property type="protein sequence ID" value="CAI5775951.1"/>
    <property type="molecule type" value="Genomic_DNA"/>
</dbReference>
<gene>
    <name evidence="1" type="ORF">PODLI_1B014967</name>
</gene>
<organism evidence="1 2">
    <name type="scientific">Podarcis lilfordi</name>
    <name type="common">Lilford's wall lizard</name>
    <dbReference type="NCBI Taxonomy" id="74358"/>
    <lineage>
        <taxon>Eukaryota</taxon>
        <taxon>Metazoa</taxon>
        <taxon>Chordata</taxon>
        <taxon>Craniata</taxon>
        <taxon>Vertebrata</taxon>
        <taxon>Euteleostomi</taxon>
        <taxon>Lepidosauria</taxon>
        <taxon>Squamata</taxon>
        <taxon>Bifurcata</taxon>
        <taxon>Unidentata</taxon>
        <taxon>Episquamata</taxon>
        <taxon>Laterata</taxon>
        <taxon>Lacertibaenia</taxon>
        <taxon>Lacertidae</taxon>
        <taxon>Podarcis</taxon>
    </lineage>
</organism>
<protein>
    <submittedName>
        <fullName evidence="1">Uncharacterized protein</fullName>
    </submittedName>
</protein>
<evidence type="ECO:0000313" key="1">
    <source>
        <dbReference type="EMBL" id="CAI5775951.1"/>
    </source>
</evidence>
<accession>A0AA35KE93</accession>
<proteinExistence type="predicted"/>
<keyword evidence="2" id="KW-1185">Reference proteome</keyword>
<reference evidence="1" key="1">
    <citation type="submission" date="2022-12" db="EMBL/GenBank/DDBJ databases">
        <authorList>
            <person name="Alioto T."/>
            <person name="Alioto T."/>
            <person name="Gomez Garrido J."/>
        </authorList>
    </citation>
    <scope>NUCLEOTIDE SEQUENCE</scope>
</reference>
<dbReference type="Proteomes" id="UP001178461">
    <property type="component" value="Chromosome 5"/>
</dbReference>
<sequence length="51" mass="5815">HDSTSKRFVSKGDVNYEHTALTFQAKETGSYYSLGTSRRLTSEPLQYETQV</sequence>
<evidence type="ECO:0000313" key="2">
    <source>
        <dbReference type="Proteomes" id="UP001178461"/>
    </source>
</evidence>
<name>A0AA35KE93_9SAUR</name>